<gene>
    <name evidence="1" type="ORF">L2E82_33509</name>
</gene>
<name>A0ACB9BKD3_CICIN</name>
<protein>
    <submittedName>
        <fullName evidence="1">Uncharacterized protein</fullName>
    </submittedName>
</protein>
<dbReference type="EMBL" id="CM042014">
    <property type="protein sequence ID" value="KAI3722470.1"/>
    <property type="molecule type" value="Genomic_DNA"/>
</dbReference>
<reference evidence="2" key="1">
    <citation type="journal article" date="2022" name="Mol. Ecol. Resour.">
        <title>The genomes of chicory, endive, great burdock and yacon provide insights into Asteraceae palaeo-polyploidization history and plant inulin production.</title>
        <authorList>
            <person name="Fan W."/>
            <person name="Wang S."/>
            <person name="Wang H."/>
            <person name="Wang A."/>
            <person name="Jiang F."/>
            <person name="Liu H."/>
            <person name="Zhao H."/>
            <person name="Xu D."/>
            <person name="Zhang Y."/>
        </authorList>
    </citation>
    <scope>NUCLEOTIDE SEQUENCE [LARGE SCALE GENOMIC DNA]</scope>
    <source>
        <strain evidence="2">cv. Punajuju</strain>
    </source>
</reference>
<reference evidence="1 2" key="2">
    <citation type="journal article" date="2022" name="Mol. Ecol. Resour.">
        <title>The genomes of chicory, endive, great burdock and yacon provide insights into Asteraceae paleo-polyploidization history and plant inulin production.</title>
        <authorList>
            <person name="Fan W."/>
            <person name="Wang S."/>
            <person name="Wang H."/>
            <person name="Wang A."/>
            <person name="Jiang F."/>
            <person name="Liu H."/>
            <person name="Zhao H."/>
            <person name="Xu D."/>
            <person name="Zhang Y."/>
        </authorList>
    </citation>
    <scope>NUCLEOTIDE SEQUENCE [LARGE SCALE GENOMIC DNA]</scope>
    <source>
        <strain evidence="2">cv. Punajuju</strain>
        <tissue evidence="1">Leaves</tissue>
    </source>
</reference>
<comment type="caution">
    <text evidence="1">The sequence shown here is derived from an EMBL/GenBank/DDBJ whole genome shotgun (WGS) entry which is preliminary data.</text>
</comment>
<evidence type="ECO:0000313" key="1">
    <source>
        <dbReference type="EMBL" id="KAI3722470.1"/>
    </source>
</evidence>
<keyword evidence="2" id="KW-1185">Reference proteome</keyword>
<organism evidence="1 2">
    <name type="scientific">Cichorium intybus</name>
    <name type="common">Chicory</name>
    <dbReference type="NCBI Taxonomy" id="13427"/>
    <lineage>
        <taxon>Eukaryota</taxon>
        <taxon>Viridiplantae</taxon>
        <taxon>Streptophyta</taxon>
        <taxon>Embryophyta</taxon>
        <taxon>Tracheophyta</taxon>
        <taxon>Spermatophyta</taxon>
        <taxon>Magnoliopsida</taxon>
        <taxon>eudicotyledons</taxon>
        <taxon>Gunneridae</taxon>
        <taxon>Pentapetalae</taxon>
        <taxon>asterids</taxon>
        <taxon>campanulids</taxon>
        <taxon>Asterales</taxon>
        <taxon>Asteraceae</taxon>
        <taxon>Cichorioideae</taxon>
        <taxon>Cichorieae</taxon>
        <taxon>Cichoriinae</taxon>
        <taxon>Cichorium</taxon>
    </lineage>
</organism>
<evidence type="ECO:0000313" key="2">
    <source>
        <dbReference type="Proteomes" id="UP001055811"/>
    </source>
</evidence>
<accession>A0ACB9BKD3</accession>
<proteinExistence type="predicted"/>
<sequence length="457" mass="51637">MLRKQMRYVVFVYELNYLNITLFTHLTTPLAPCFSDKNQRPPSSNVKLGSPFSRSGGLNEFLFDPHGRISFRSIASLLKFDYWESHFAACSFNDGNPNVYIQLIFVWNRCSDYIRDLVDNMSDGGGGESSRRNKTTLKKRTKNDEFSQSIARIAVAQICESVGLHGFQQSALDTLSDITCKYIQEIGKTSNFYANLAGRTESNISDIVHGLEDLGLSQGFIGASDIDHCLSESGIIKEISQYIGVSEEVGFAYSIPPFPVIKERQSTPTFFQTGKTPPLDHIPHWLPCFPDPNTYSDKADQDQKVMEPPLLKSEQHLVSNGSQVPVNNHFLAFPLEYGKKEVSLVSLPCRFVEEDVAKNHSLWAKHVSELGTFGPVIHEFKSKDADKEEDRKEIDVERSDSVQLKFHISNKCLATSLRNSQIGDLEGVSWFTDDDKKMRKEKIVKEMLENGMHNKMV</sequence>
<dbReference type="Proteomes" id="UP001055811">
    <property type="component" value="Linkage Group LG06"/>
</dbReference>